<dbReference type="Proteomes" id="UP000297737">
    <property type="component" value="Unassembled WGS sequence"/>
</dbReference>
<accession>A0A4Y9EPC8</accession>
<dbReference type="Pfam" id="PF07589">
    <property type="entry name" value="PEP-CTERM"/>
    <property type="match status" value="1"/>
</dbReference>
<keyword evidence="3" id="KW-1185">Reference proteome</keyword>
<dbReference type="EMBL" id="SIHO01000002">
    <property type="protein sequence ID" value="TFU03918.1"/>
    <property type="molecule type" value="Genomic_DNA"/>
</dbReference>
<evidence type="ECO:0000259" key="1">
    <source>
        <dbReference type="Pfam" id="PF07589"/>
    </source>
</evidence>
<sequence length="173" mass="17708">MAGFGCCDSNPAAIAGRNVDVTNYYNAGGTIEIGNYDGDAGWDFLVGGSNNSAWVAGVGGRLTGPSCTDGETVTALGISNGFTQPGPVGCWTHQAYNQTYFGALGFTKSYFDADPAFAASNPGTGAYSSLLSNGNTITGGGNVPEPAAWTMMIMGFGLIGATMRRRVARVTFG</sequence>
<dbReference type="NCBIfam" id="NF035944">
    <property type="entry name" value="PEPxxWA-CTERM"/>
    <property type="match status" value="1"/>
</dbReference>
<comment type="caution">
    <text evidence="2">The sequence shown here is derived from an EMBL/GenBank/DDBJ whole genome shotgun (WGS) entry which is preliminary data.</text>
</comment>
<gene>
    <name evidence="2" type="ORF">EUV02_11760</name>
</gene>
<dbReference type="InterPro" id="IPR013424">
    <property type="entry name" value="Ice-binding_C"/>
</dbReference>
<reference evidence="2 3" key="1">
    <citation type="submission" date="2019-02" db="EMBL/GenBank/DDBJ databases">
        <title>Polymorphobacter sp. isolated from the lake at the Tibet of China.</title>
        <authorList>
            <person name="Li A."/>
        </authorList>
    </citation>
    <scope>NUCLEOTIDE SEQUENCE [LARGE SCALE GENOMIC DNA]</scope>
    <source>
        <strain evidence="2 3">DJ1R-1</strain>
    </source>
</reference>
<proteinExistence type="predicted"/>
<protein>
    <submittedName>
        <fullName evidence="2">PEP-CTERM sorting domain-containing protein</fullName>
    </submittedName>
</protein>
<feature type="domain" description="Ice-binding protein C-terminal" evidence="1">
    <location>
        <begin position="143"/>
        <end position="166"/>
    </location>
</feature>
<evidence type="ECO:0000313" key="2">
    <source>
        <dbReference type="EMBL" id="TFU03918.1"/>
    </source>
</evidence>
<organism evidence="2 3">
    <name type="scientific">Glacieibacterium arshaanense</name>
    <dbReference type="NCBI Taxonomy" id="2511025"/>
    <lineage>
        <taxon>Bacteria</taxon>
        <taxon>Pseudomonadati</taxon>
        <taxon>Pseudomonadota</taxon>
        <taxon>Alphaproteobacteria</taxon>
        <taxon>Sphingomonadales</taxon>
        <taxon>Sphingosinicellaceae</taxon>
        <taxon>Glacieibacterium</taxon>
    </lineage>
</organism>
<name>A0A4Y9EPC8_9SPHN</name>
<evidence type="ECO:0000313" key="3">
    <source>
        <dbReference type="Proteomes" id="UP000297737"/>
    </source>
</evidence>
<dbReference type="OrthoDB" id="7595670at2"/>
<dbReference type="AlphaFoldDB" id="A0A4Y9EPC8"/>